<gene>
    <name evidence="2" type="ORF">QBC42DRAFT_143374</name>
</gene>
<evidence type="ECO:0000313" key="3">
    <source>
        <dbReference type="Proteomes" id="UP001321749"/>
    </source>
</evidence>
<organism evidence="2 3">
    <name type="scientific">Cladorrhinum samala</name>
    <dbReference type="NCBI Taxonomy" id="585594"/>
    <lineage>
        <taxon>Eukaryota</taxon>
        <taxon>Fungi</taxon>
        <taxon>Dikarya</taxon>
        <taxon>Ascomycota</taxon>
        <taxon>Pezizomycotina</taxon>
        <taxon>Sordariomycetes</taxon>
        <taxon>Sordariomycetidae</taxon>
        <taxon>Sordariales</taxon>
        <taxon>Podosporaceae</taxon>
        <taxon>Cladorrhinum</taxon>
    </lineage>
</organism>
<feature type="non-terminal residue" evidence="2">
    <location>
        <position position="1"/>
    </location>
</feature>
<feature type="non-terminal residue" evidence="2">
    <location>
        <position position="125"/>
    </location>
</feature>
<keyword evidence="3" id="KW-1185">Reference proteome</keyword>
<comment type="caution">
    <text evidence="2">The sequence shown here is derived from an EMBL/GenBank/DDBJ whole genome shotgun (WGS) entry which is preliminary data.</text>
</comment>
<accession>A0AAV9H7E0</accession>
<evidence type="ECO:0000313" key="2">
    <source>
        <dbReference type="EMBL" id="KAK4456387.1"/>
    </source>
</evidence>
<dbReference type="Pfam" id="PF03535">
    <property type="entry name" value="Paxillin"/>
    <property type="match status" value="1"/>
</dbReference>
<sequence>TKGITTVSWPMPAHECSHPPAETRPICSTLPAAEDYCPSVCSDDEHNEDDIVRPPPHKRRSGDTMTIPTGGTASQQQTRLSCGDSSKGVLRSSRHPRRQRGAAHPPSSLEKDIEMARTPTTTFEE</sequence>
<protein>
    <submittedName>
        <fullName evidence="2">Uncharacterized protein</fullName>
    </submittedName>
</protein>
<feature type="region of interest" description="Disordered" evidence="1">
    <location>
        <begin position="1"/>
        <end position="21"/>
    </location>
</feature>
<name>A0AAV9H7E0_9PEZI</name>
<evidence type="ECO:0000256" key="1">
    <source>
        <dbReference type="SAM" id="MobiDB-lite"/>
    </source>
</evidence>
<feature type="compositionally biased region" description="Basic residues" evidence="1">
    <location>
        <begin position="92"/>
        <end position="101"/>
    </location>
</feature>
<reference evidence="2" key="1">
    <citation type="journal article" date="2023" name="Mol. Phylogenet. Evol.">
        <title>Genome-scale phylogeny and comparative genomics of the fungal order Sordariales.</title>
        <authorList>
            <person name="Hensen N."/>
            <person name="Bonometti L."/>
            <person name="Westerberg I."/>
            <person name="Brannstrom I.O."/>
            <person name="Guillou S."/>
            <person name="Cros-Aarteil S."/>
            <person name="Calhoun S."/>
            <person name="Haridas S."/>
            <person name="Kuo A."/>
            <person name="Mondo S."/>
            <person name="Pangilinan J."/>
            <person name="Riley R."/>
            <person name="LaButti K."/>
            <person name="Andreopoulos B."/>
            <person name="Lipzen A."/>
            <person name="Chen C."/>
            <person name="Yan M."/>
            <person name="Daum C."/>
            <person name="Ng V."/>
            <person name="Clum A."/>
            <person name="Steindorff A."/>
            <person name="Ohm R.A."/>
            <person name="Martin F."/>
            <person name="Silar P."/>
            <person name="Natvig D.O."/>
            <person name="Lalanne C."/>
            <person name="Gautier V."/>
            <person name="Ament-Velasquez S.L."/>
            <person name="Kruys A."/>
            <person name="Hutchinson M.I."/>
            <person name="Powell A.J."/>
            <person name="Barry K."/>
            <person name="Miller A.N."/>
            <person name="Grigoriev I.V."/>
            <person name="Debuchy R."/>
            <person name="Gladieux P."/>
            <person name="Hiltunen Thoren M."/>
            <person name="Johannesson H."/>
        </authorList>
    </citation>
    <scope>NUCLEOTIDE SEQUENCE</scope>
    <source>
        <strain evidence="2">PSN324</strain>
    </source>
</reference>
<proteinExistence type="predicted"/>
<feature type="compositionally biased region" description="Polar residues" evidence="1">
    <location>
        <begin position="63"/>
        <end position="84"/>
    </location>
</feature>
<dbReference type="Proteomes" id="UP001321749">
    <property type="component" value="Unassembled WGS sequence"/>
</dbReference>
<feature type="region of interest" description="Disordered" evidence="1">
    <location>
        <begin position="39"/>
        <end position="125"/>
    </location>
</feature>
<reference evidence="2" key="2">
    <citation type="submission" date="2023-06" db="EMBL/GenBank/DDBJ databases">
        <authorList>
            <consortium name="Lawrence Berkeley National Laboratory"/>
            <person name="Mondo S.J."/>
            <person name="Hensen N."/>
            <person name="Bonometti L."/>
            <person name="Westerberg I."/>
            <person name="Brannstrom I.O."/>
            <person name="Guillou S."/>
            <person name="Cros-Aarteil S."/>
            <person name="Calhoun S."/>
            <person name="Haridas S."/>
            <person name="Kuo A."/>
            <person name="Pangilinan J."/>
            <person name="Riley R."/>
            <person name="Labutti K."/>
            <person name="Andreopoulos B."/>
            <person name="Lipzen A."/>
            <person name="Chen C."/>
            <person name="Yanf M."/>
            <person name="Daum C."/>
            <person name="Ng V."/>
            <person name="Clum A."/>
            <person name="Steindorff A."/>
            <person name="Ohm R."/>
            <person name="Martin F."/>
            <person name="Silar P."/>
            <person name="Natvig D."/>
            <person name="Lalanne C."/>
            <person name="Gautier V."/>
            <person name="Ament-Velasquez S.L."/>
            <person name="Kruys A."/>
            <person name="Hutchinson M.I."/>
            <person name="Powell A.J."/>
            <person name="Barry K."/>
            <person name="Miller A.N."/>
            <person name="Grigoriev I.V."/>
            <person name="Debuchy R."/>
            <person name="Gladieux P."/>
            <person name="Thoren M.H."/>
            <person name="Johannesson H."/>
        </authorList>
    </citation>
    <scope>NUCLEOTIDE SEQUENCE</scope>
    <source>
        <strain evidence="2">PSN324</strain>
    </source>
</reference>
<dbReference type="AlphaFoldDB" id="A0AAV9H7E0"/>
<dbReference type="EMBL" id="MU865237">
    <property type="protein sequence ID" value="KAK4456387.1"/>
    <property type="molecule type" value="Genomic_DNA"/>
</dbReference>